<evidence type="ECO:0000256" key="2">
    <source>
        <dbReference type="ARBA" id="ARBA00012261"/>
    </source>
</evidence>
<dbReference type="InterPro" id="IPR036477">
    <property type="entry name" value="Formyl_transf_N_sf"/>
</dbReference>
<feature type="region of interest" description="Disordered" evidence="5">
    <location>
        <begin position="1"/>
        <end position="189"/>
    </location>
</feature>
<dbReference type="Pfam" id="PF00551">
    <property type="entry name" value="Formyl_trans_N"/>
    <property type="match status" value="1"/>
</dbReference>
<protein>
    <recommendedName>
        <fullName evidence="2">methionyl-tRNA formyltransferase</fullName>
        <ecNumber evidence="2">2.1.2.9</ecNumber>
    </recommendedName>
</protein>
<feature type="compositionally biased region" description="Acidic residues" evidence="5">
    <location>
        <begin position="168"/>
        <end position="177"/>
    </location>
</feature>
<dbReference type="InterPro" id="IPR041711">
    <property type="entry name" value="Met-tRNA-FMT_N"/>
</dbReference>
<feature type="domain" description="Formyl transferase N-terminal" evidence="6">
    <location>
        <begin position="366"/>
        <end position="548"/>
    </location>
</feature>
<dbReference type="SUPFAM" id="SSF53328">
    <property type="entry name" value="Formyltransferase"/>
    <property type="match status" value="1"/>
</dbReference>
<dbReference type="GO" id="GO:0004479">
    <property type="term" value="F:methionyl-tRNA formyltransferase activity"/>
    <property type="evidence" value="ECO:0007669"/>
    <property type="project" value="UniProtKB-EC"/>
</dbReference>
<evidence type="ECO:0000313" key="8">
    <source>
        <dbReference type="EMBL" id="KFA65974.1"/>
    </source>
</evidence>
<dbReference type="PANTHER" id="PTHR11138">
    <property type="entry name" value="METHIONYL-TRNA FORMYLTRANSFERASE"/>
    <property type="match status" value="1"/>
</dbReference>
<feature type="compositionally biased region" description="Polar residues" evidence="5">
    <location>
        <begin position="18"/>
        <end position="43"/>
    </location>
</feature>
<keyword evidence="3" id="KW-0808">Transferase</keyword>
<accession>A0A084QPT9</accession>
<evidence type="ECO:0000313" key="9">
    <source>
        <dbReference type="Proteomes" id="UP000028524"/>
    </source>
</evidence>
<dbReference type="OrthoDB" id="10268103at2759"/>
<name>A0A084QPT9_STAC4</name>
<evidence type="ECO:0000256" key="5">
    <source>
        <dbReference type="SAM" id="MobiDB-lite"/>
    </source>
</evidence>
<comment type="similarity">
    <text evidence="1">Belongs to the Fmt family.</text>
</comment>
<dbReference type="OMA" id="WEVLANM"/>
<feature type="compositionally biased region" description="Acidic residues" evidence="5">
    <location>
        <begin position="56"/>
        <end position="68"/>
    </location>
</feature>
<evidence type="ECO:0000256" key="1">
    <source>
        <dbReference type="ARBA" id="ARBA00010699"/>
    </source>
</evidence>
<dbReference type="Pfam" id="PF02911">
    <property type="entry name" value="Formyl_trans_C"/>
    <property type="match status" value="1"/>
</dbReference>
<dbReference type="AlphaFoldDB" id="A0A084QPT9"/>
<keyword evidence="4" id="KW-0648">Protein biosynthesis</keyword>
<dbReference type="InterPro" id="IPR005793">
    <property type="entry name" value="Formyl_trans_C"/>
</dbReference>
<proteinExistence type="inferred from homology"/>
<gene>
    <name evidence="8" type="ORF">S40285_07474</name>
</gene>
<evidence type="ECO:0000259" key="6">
    <source>
        <dbReference type="Pfam" id="PF00551"/>
    </source>
</evidence>
<dbReference type="EC" id="2.1.2.9" evidence="2"/>
<sequence length="707" mass="77275">MSPSPSTPKPWRFLVSHRATQSSQTPVASSQFQSTPRFSSSSALKPVDKRKGQNTEDIEEDEDDDVGEDNGGNEVLGSLREDEDGQLIDSESASRDDSIEAKSCSPAVSSPEVKQDPETPFQFPGDAPIRRSSPRSPRGTQFLVGRDPKRRKLAKVPSLSSSPQQEQEIFEGDSLSDTEEHGPFFNDSQQLPDYTTETSLHQPVFHRPPRFKPLDADVDAEGLPPAFSPQRRGARYVSHGMAAELQGWLSDVKGWEGAERSSPESGLRIIVKEVRPGRRMYLAQGVADDGNQPQAFILAGEGRLTGLGQRADVDIGSVVMLGQPIWEVLANMFRPFARIAAVPVRSPTAHRCASTSTRGKVSDPLRILFCGSDEFSCESLRALQREHVGNPGLVQSLEVMVRPPKPTGRGNKKLSIVPCQQLASRFRLPIHELNTFRGWELPQGINLVIAVSFGLFVPSRILGSAKYGGLNVHPSLLPDLRGPAPIHHALLRGDEYTGVSLQTLDSRAFDHGAVLAQTPSPGFAIEPSDTVLDLVRSLGKVGADMLVQGLRDGVHVPPHHDIGWMAKQLEGKELTHAPKVNKADSEIDWTSWTPGHVERRTRVFGALWTTAVSELKVAKRIILLDAEPVSLGDALGKKVTFRFVSGRTEDAGLAQQVRDGRVDTENDVVYVALGTGSWIRVRRVKIEGKPEQGAAAALQPFMTKKED</sequence>
<dbReference type="Proteomes" id="UP000028524">
    <property type="component" value="Unassembled WGS sequence"/>
</dbReference>
<keyword evidence="9" id="KW-1185">Reference proteome</keyword>
<evidence type="ECO:0000256" key="3">
    <source>
        <dbReference type="ARBA" id="ARBA00022679"/>
    </source>
</evidence>
<reference evidence="8 9" key="1">
    <citation type="journal article" date="2014" name="BMC Genomics">
        <title>Comparative genome sequencing reveals chemotype-specific gene clusters in the toxigenic black mold Stachybotrys.</title>
        <authorList>
            <person name="Semeiks J."/>
            <person name="Borek D."/>
            <person name="Otwinowski Z."/>
            <person name="Grishin N.V."/>
        </authorList>
    </citation>
    <scope>NUCLEOTIDE SEQUENCE [LARGE SCALE GENOMIC DNA]</scope>
    <source>
        <strain evidence="8 9">IBT 40285</strain>
    </source>
</reference>
<dbReference type="HOGENOM" id="CLU_390373_0_0_1"/>
<evidence type="ECO:0000259" key="7">
    <source>
        <dbReference type="Pfam" id="PF02911"/>
    </source>
</evidence>
<dbReference type="EMBL" id="KL660529">
    <property type="protein sequence ID" value="KFA65974.1"/>
    <property type="molecule type" value="Genomic_DNA"/>
</dbReference>
<evidence type="ECO:0000256" key="4">
    <source>
        <dbReference type="ARBA" id="ARBA00022917"/>
    </source>
</evidence>
<dbReference type="GO" id="GO:0005739">
    <property type="term" value="C:mitochondrion"/>
    <property type="evidence" value="ECO:0007669"/>
    <property type="project" value="TreeGrafter"/>
</dbReference>
<dbReference type="InParanoid" id="A0A084QPT9"/>
<dbReference type="Gene3D" id="3.40.50.12230">
    <property type="match status" value="1"/>
</dbReference>
<dbReference type="STRING" id="1283841.A0A084QPT9"/>
<organism evidence="8 9">
    <name type="scientific">Stachybotrys chlorohalonatus (strain IBT 40285)</name>
    <dbReference type="NCBI Taxonomy" id="1283841"/>
    <lineage>
        <taxon>Eukaryota</taxon>
        <taxon>Fungi</taxon>
        <taxon>Dikarya</taxon>
        <taxon>Ascomycota</taxon>
        <taxon>Pezizomycotina</taxon>
        <taxon>Sordariomycetes</taxon>
        <taxon>Hypocreomycetidae</taxon>
        <taxon>Hypocreales</taxon>
        <taxon>Stachybotryaceae</taxon>
        <taxon>Stachybotrys</taxon>
    </lineage>
</organism>
<dbReference type="PANTHER" id="PTHR11138:SF5">
    <property type="entry name" value="METHIONYL-TRNA FORMYLTRANSFERASE, MITOCHONDRIAL"/>
    <property type="match status" value="1"/>
</dbReference>
<feature type="compositionally biased region" description="Low complexity" evidence="5">
    <location>
        <begin position="157"/>
        <end position="167"/>
    </location>
</feature>
<feature type="domain" description="Formyl transferase C-terminal" evidence="7">
    <location>
        <begin position="579"/>
        <end position="697"/>
    </location>
</feature>
<dbReference type="CDD" id="cd08646">
    <property type="entry name" value="FMT_core_Met-tRNA-FMT_N"/>
    <property type="match status" value="1"/>
</dbReference>
<dbReference type="InterPro" id="IPR002376">
    <property type="entry name" value="Formyl_transf_N"/>
</dbReference>